<comment type="caution">
    <text evidence="1">The sequence shown here is derived from an EMBL/GenBank/DDBJ whole genome shotgun (WGS) entry which is preliminary data.</text>
</comment>
<evidence type="ECO:0000313" key="2">
    <source>
        <dbReference type="Proteomes" id="UP001177260"/>
    </source>
</evidence>
<accession>A0ACC3B3M1</accession>
<keyword evidence="2" id="KW-1185">Reference proteome</keyword>
<protein>
    <submittedName>
        <fullName evidence="1">Uncharacterized protein</fullName>
    </submittedName>
</protein>
<organism evidence="1 2">
    <name type="scientific">Aspergillus melleus</name>
    <dbReference type="NCBI Taxonomy" id="138277"/>
    <lineage>
        <taxon>Eukaryota</taxon>
        <taxon>Fungi</taxon>
        <taxon>Dikarya</taxon>
        <taxon>Ascomycota</taxon>
        <taxon>Pezizomycotina</taxon>
        <taxon>Eurotiomycetes</taxon>
        <taxon>Eurotiomycetidae</taxon>
        <taxon>Eurotiales</taxon>
        <taxon>Aspergillaceae</taxon>
        <taxon>Aspergillus</taxon>
        <taxon>Aspergillus subgen. Circumdati</taxon>
    </lineage>
</organism>
<dbReference type="EMBL" id="JAOPJF010000028">
    <property type="protein sequence ID" value="KAK1144774.1"/>
    <property type="molecule type" value="Genomic_DNA"/>
</dbReference>
<reference evidence="1 2" key="1">
    <citation type="journal article" date="2023" name="ACS Omega">
        <title>Identification of the Neoaspergillic Acid Biosynthesis Gene Cluster by Establishing an In Vitro CRISPR-Ribonucleoprotein Genetic System in Aspergillus melleus.</title>
        <authorList>
            <person name="Yuan B."/>
            <person name="Grau M.F."/>
            <person name="Murata R.M."/>
            <person name="Torok T."/>
            <person name="Venkateswaran K."/>
            <person name="Stajich J.E."/>
            <person name="Wang C.C.C."/>
        </authorList>
    </citation>
    <scope>NUCLEOTIDE SEQUENCE [LARGE SCALE GENOMIC DNA]</scope>
    <source>
        <strain evidence="1 2">IMV 1140</strain>
    </source>
</reference>
<gene>
    <name evidence="1" type="ORF">N8T08_004785</name>
</gene>
<sequence length="308" mass="33093">MKKSLLLLHFLPFSVLGRPLPTVQEATEQGSTSISPTNINNNIIIDSTIINGNDQYHHQQQQPLSPSSPPPPPPPHPSGTSPKTTTITTTKPPPSPPSLSNEEEEKEKEEESSWKWNLSDGTTPPESLVSGTTATPELVDSESEPSEPEPDSDPDSESELGTGAAVPIPSASSTKDSIINDNNVTTNIKDNEIHNPELGEQTQTQNDKGHGKFLPPHNNTTITNDPNHPTPSSTPSGSQNPDPDSPPTKKESSPIPVRKTYFRHLQQQHADTEVSTPVKRSKALLSAHADRIAVVGVLVLVPVSVLVI</sequence>
<proteinExistence type="predicted"/>
<name>A0ACC3B3M1_9EURO</name>
<dbReference type="Proteomes" id="UP001177260">
    <property type="component" value="Unassembled WGS sequence"/>
</dbReference>
<evidence type="ECO:0000313" key="1">
    <source>
        <dbReference type="EMBL" id="KAK1144774.1"/>
    </source>
</evidence>